<evidence type="ECO:0000256" key="3">
    <source>
        <dbReference type="ARBA" id="ARBA00023125"/>
    </source>
</evidence>
<sequence length="163" mass="17783">MPFTICSPPTFKTVVPTSRTQMKLQLMREQLQEQERREAEAKALEKRPPTAPTLKVPLNVQTIGVEVPPQVLKVQTVLENPTRYHVIQKQKSQVRQYLSESFQGGEGNLVKNSGDGLQSTSLGENPLSRRIHQSSAAAAALAASPENALSPSLSSVATSNSEH</sequence>
<name>A0A8K0NW37_LADFU</name>
<dbReference type="InterPro" id="IPR031867">
    <property type="entry name" value="MiT/TFE_N"/>
</dbReference>
<dbReference type="GO" id="GO:0000978">
    <property type="term" value="F:RNA polymerase II cis-regulatory region sequence-specific DNA binding"/>
    <property type="evidence" value="ECO:0007669"/>
    <property type="project" value="TreeGrafter"/>
</dbReference>
<evidence type="ECO:0000313" key="9">
    <source>
        <dbReference type="EMBL" id="KAG8226685.1"/>
    </source>
</evidence>
<dbReference type="EMBL" id="KZ308293">
    <property type="protein sequence ID" value="KAG8226685.1"/>
    <property type="molecule type" value="Genomic_DNA"/>
</dbReference>
<dbReference type="Pfam" id="PF15951">
    <property type="entry name" value="MITF_TFEB_C_3_N"/>
    <property type="match status" value="1"/>
</dbReference>
<keyword evidence="5" id="KW-0539">Nucleus</keyword>
<dbReference type="GO" id="GO:0005634">
    <property type="term" value="C:nucleus"/>
    <property type="evidence" value="ECO:0007669"/>
    <property type="project" value="UniProtKB-SubCell"/>
</dbReference>
<gene>
    <name evidence="9" type="ORF">J437_LFUL005499</name>
</gene>
<feature type="domain" description="MiT/TFE transcription factors N-terminal" evidence="8">
    <location>
        <begin position="19"/>
        <end position="146"/>
    </location>
</feature>
<evidence type="ECO:0000256" key="1">
    <source>
        <dbReference type="ARBA" id="ARBA00004123"/>
    </source>
</evidence>
<evidence type="ECO:0000256" key="6">
    <source>
        <dbReference type="SAM" id="Coils"/>
    </source>
</evidence>
<evidence type="ECO:0000313" key="10">
    <source>
        <dbReference type="Proteomes" id="UP000792457"/>
    </source>
</evidence>
<reference evidence="9" key="2">
    <citation type="submission" date="2017-10" db="EMBL/GenBank/DDBJ databases">
        <title>Ladona fulva Genome sequencing and assembly.</title>
        <authorList>
            <person name="Murali S."/>
            <person name="Richards S."/>
            <person name="Bandaranaike D."/>
            <person name="Bellair M."/>
            <person name="Blankenburg K."/>
            <person name="Chao H."/>
            <person name="Dinh H."/>
            <person name="Doddapaneni H."/>
            <person name="Dugan-Rocha S."/>
            <person name="Elkadiri S."/>
            <person name="Gnanaolivu R."/>
            <person name="Hernandez B."/>
            <person name="Skinner E."/>
            <person name="Javaid M."/>
            <person name="Lee S."/>
            <person name="Li M."/>
            <person name="Ming W."/>
            <person name="Munidasa M."/>
            <person name="Muniz J."/>
            <person name="Nguyen L."/>
            <person name="Hughes D."/>
            <person name="Osuji N."/>
            <person name="Pu L.-L."/>
            <person name="Puazo M."/>
            <person name="Qu C."/>
            <person name="Quiroz J."/>
            <person name="Raj R."/>
            <person name="Weissenberger G."/>
            <person name="Xin Y."/>
            <person name="Zou X."/>
            <person name="Han Y."/>
            <person name="Worley K."/>
            <person name="Muzny D."/>
            <person name="Gibbs R."/>
        </authorList>
    </citation>
    <scope>NUCLEOTIDE SEQUENCE</scope>
    <source>
        <strain evidence="9">Sampled in the wild</strain>
    </source>
</reference>
<keyword evidence="6" id="KW-0175">Coiled coil</keyword>
<evidence type="ECO:0000259" key="8">
    <source>
        <dbReference type="Pfam" id="PF15951"/>
    </source>
</evidence>
<protein>
    <recommendedName>
        <fullName evidence="8">MiT/TFE transcription factors N-terminal domain-containing protein</fullName>
    </recommendedName>
</protein>
<accession>A0A8K0NW37</accession>
<organism evidence="9 10">
    <name type="scientific">Ladona fulva</name>
    <name type="common">Scarce chaser dragonfly</name>
    <name type="synonym">Libellula fulva</name>
    <dbReference type="NCBI Taxonomy" id="123851"/>
    <lineage>
        <taxon>Eukaryota</taxon>
        <taxon>Metazoa</taxon>
        <taxon>Ecdysozoa</taxon>
        <taxon>Arthropoda</taxon>
        <taxon>Hexapoda</taxon>
        <taxon>Insecta</taxon>
        <taxon>Pterygota</taxon>
        <taxon>Palaeoptera</taxon>
        <taxon>Odonata</taxon>
        <taxon>Epiprocta</taxon>
        <taxon>Anisoptera</taxon>
        <taxon>Libelluloidea</taxon>
        <taxon>Libellulidae</taxon>
        <taxon>Ladona</taxon>
    </lineage>
</organism>
<feature type="coiled-coil region" evidence="6">
    <location>
        <begin position="17"/>
        <end position="47"/>
    </location>
</feature>
<reference evidence="9" key="1">
    <citation type="submission" date="2013-04" db="EMBL/GenBank/DDBJ databases">
        <authorList>
            <person name="Qu J."/>
            <person name="Murali S.C."/>
            <person name="Bandaranaike D."/>
            <person name="Bellair M."/>
            <person name="Blankenburg K."/>
            <person name="Chao H."/>
            <person name="Dinh H."/>
            <person name="Doddapaneni H."/>
            <person name="Downs B."/>
            <person name="Dugan-Rocha S."/>
            <person name="Elkadiri S."/>
            <person name="Gnanaolivu R.D."/>
            <person name="Hernandez B."/>
            <person name="Javaid M."/>
            <person name="Jayaseelan J.C."/>
            <person name="Lee S."/>
            <person name="Li M."/>
            <person name="Ming W."/>
            <person name="Munidasa M."/>
            <person name="Muniz J."/>
            <person name="Nguyen L."/>
            <person name="Ongeri F."/>
            <person name="Osuji N."/>
            <person name="Pu L.-L."/>
            <person name="Puazo M."/>
            <person name="Qu C."/>
            <person name="Quiroz J."/>
            <person name="Raj R."/>
            <person name="Weissenberger G."/>
            <person name="Xin Y."/>
            <person name="Zou X."/>
            <person name="Han Y."/>
            <person name="Richards S."/>
            <person name="Worley K."/>
            <person name="Muzny D."/>
            <person name="Gibbs R."/>
        </authorList>
    </citation>
    <scope>NUCLEOTIDE SEQUENCE</scope>
    <source>
        <strain evidence="9">Sampled in the wild</strain>
    </source>
</reference>
<dbReference type="OrthoDB" id="6242697at2759"/>
<keyword evidence="10" id="KW-1185">Reference proteome</keyword>
<dbReference type="PANTHER" id="PTHR45776">
    <property type="entry name" value="MIP04163P"/>
    <property type="match status" value="1"/>
</dbReference>
<comment type="subcellular location">
    <subcellularLocation>
        <location evidence="1">Nucleus</location>
    </subcellularLocation>
</comment>
<keyword evidence="4" id="KW-0804">Transcription</keyword>
<dbReference type="Proteomes" id="UP000792457">
    <property type="component" value="Unassembled WGS sequence"/>
</dbReference>
<dbReference type="PANTHER" id="PTHR45776:SF2">
    <property type="entry name" value="MIP04163P"/>
    <property type="match status" value="1"/>
</dbReference>
<evidence type="ECO:0000256" key="7">
    <source>
        <dbReference type="SAM" id="MobiDB-lite"/>
    </source>
</evidence>
<evidence type="ECO:0000256" key="4">
    <source>
        <dbReference type="ARBA" id="ARBA00023163"/>
    </source>
</evidence>
<evidence type="ECO:0000256" key="5">
    <source>
        <dbReference type="ARBA" id="ARBA00023242"/>
    </source>
</evidence>
<evidence type="ECO:0000256" key="2">
    <source>
        <dbReference type="ARBA" id="ARBA00023015"/>
    </source>
</evidence>
<dbReference type="GO" id="GO:0000981">
    <property type="term" value="F:DNA-binding transcription factor activity, RNA polymerase II-specific"/>
    <property type="evidence" value="ECO:0007669"/>
    <property type="project" value="TreeGrafter"/>
</dbReference>
<comment type="caution">
    <text evidence="9">The sequence shown here is derived from an EMBL/GenBank/DDBJ whole genome shotgun (WGS) entry which is preliminary data.</text>
</comment>
<proteinExistence type="predicted"/>
<keyword evidence="3" id="KW-0238">DNA-binding</keyword>
<feature type="compositionally biased region" description="Low complexity" evidence="7">
    <location>
        <begin position="134"/>
        <end position="155"/>
    </location>
</feature>
<keyword evidence="2" id="KW-0805">Transcription regulation</keyword>
<dbReference type="AlphaFoldDB" id="A0A8K0NW37"/>
<feature type="region of interest" description="Disordered" evidence="7">
    <location>
        <begin position="104"/>
        <end position="163"/>
    </location>
</feature>